<organism evidence="1">
    <name type="scientific">Anguilla anguilla</name>
    <name type="common">European freshwater eel</name>
    <name type="synonym">Muraena anguilla</name>
    <dbReference type="NCBI Taxonomy" id="7936"/>
    <lineage>
        <taxon>Eukaryota</taxon>
        <taxon>Metazoa</taxon>
        <taxon>Chordata</taxon>
        <taxon>Craniata</taxon>
        <taxon>Vertebrata</taxon>
        <taxon>Euteleostomi</taxon>
        <taxon>Actinopterygii</taxon>
        <taxon>Neopterygii</taxon>
        <taxon>Teleostei</taxon>
        <taxon>Anguilliformes</taxon>
        <taxon>Anguillidae</taxon>
        <taxon>Anguilla</taxon>
    </lineage>
</organism>
<evidence type="ECO:0000313" key="1">
    <source>
        <dbReference type="EMBL" id="JAH18972.1"/>
    </source>
</evidence>
<name>A0A0E9QRB2_ANGAN</name>
<reference evidence="1" key="2">
    <citation type="journal article" date="2015" name="Fish Shellfish Immunol.">
        <title>Early steps in the European eel (Anguilla anguilla)-Vibrio vulnificus interaction in the gills: Role of the RtxA13 toxin.</title>
        <authorList>
            <person name="Callol A."/>
            <person name="Pajuelo D."/>
            <person name="Ebbesson L."/>
            <person name="Teles M."/>
            <person name="MacKenzie S."/>
            <person name="Amaro C."/>
        </authorList>
    </citation>
    <scope>NUCLEOTIDE SEQUENCE</scope>
</reference>
<reference evidence="1" key="1">
    <citation type="submission" date="2014-11" db="EMBL/GenBank/DDBJ databases">
        <authorList>
            <person name="Amaro Gonzalez C."/>
        </authorList>
    </citation>
    <scope>NUCLEOTIDE SEQUENCE</scope>
</reference>
<accession>A0A0E9QRB2</accession>
<proteinExistence type="predicted"/>
<dbReference type="EMBL" id="GBXM01089605">
    <property type="protein sequence ID" value="JAH18972.1"/>
    <property type="molecule type" value="Transcribed_RNA"/>
</dbReference>
<sequence>MGPRRRVTELAG</sequence>
<protein>
    <submittedName>
        <fullName evidence="1">Uncharacterized protein</fullName>
    </submittedName>
</protein>